<accession>A0ABV2H931</accession>
<evidence type="ECO:0000256" key="5">
    <source>
        <dbReference type="ARBA" id="ARBA00022989"/>
    </source>
</evidence>
<reference evidence="8 9" key="1">
    <citation type="submission" date="2024-06" db="EMBL/GenBank/DDBJ databases">
        <title>Genomic Encyclopedia of Type Strains, Phase IV (KMG-IV): sequencing the most valuable type-strain genomes for metagenomic binning, comparative biology and taxonomic classification.</title>
        <authorList>
            <person name="Goeker M."/>
        </authorList>
    </citation>
    <scope>NUCLEOTIDE SEQUENCE [LARGE SCALE GENOMIC DNA]</scope>
    <source>
        <strain evidence="8 9">DSM 105042</strain>
    </source>
</reference>
<dbReference type="PANTHER" id="PTHR43141:SF4">
    <property type="entry name" value="CYTOCHROME BD2 SUBUNIT II"/>
    <property type="match status" value="1"/>
</dbReference>
<dbReference type="PIRSF" id="PIRSF000267">
    <property type="entry name" value="Cyt_oxidse_sub2"/>
    <property type="match status" value="1"/>
</dbReference>
<feature type="transmembrane region" description="Helical" evidence="7">
    <location>
        <begin position="223"/>
        <end position="247"/>
    </location>
</feature>
<keyword evidence="4 7" id="KW-0812">Transmembrane</keyword>
<dbReference type="GO" id="GO:0016491">
    <property type="term" value="F:oxidoreductase activity"/>
    <property type="evidence" value="ECO:0007669"/>
    <property type="project" value="UniProtKB-KW"/>
</dbReference>
<comment type="caution">
    <text evidence="8">The sequence shown here is derived from an EMBL/GenBank/DDBJ whole genome shotgun (WGS) entry which is preliminary data.</text>
</comment>
<feature type="transmembrane region" description="Helical" evidence="7">
    <location>
        <begin position="192"/>
        <end position="211"/>
    </location>
</feature>
<organism evidence="8 9">
    <name type="scientific">Pseudorhizobium tarimense</name>
    <dbReference type="NCBI Taxonomy" id="1079109"/>
    <lineage>
        <taxon>Bacteria</taxon>
        <taxon>Pseudomonadati</taxon>
        <taxon>Pseudomonadota</taxon>
        <taxon>Alphaproteobacteria</taxon>
        <taxon>Hyphomicrobiales</taxon>
        <taxon>Rhizobiaceae</taxon>
        <taxon>Rhizobium/Agrobacterium group</taxon>
        <taxon>Pseudorhizobium</taxon>
    </lineage>
</organism>
<feature type="transmembrane region" description="Helical" evidence="7">
    <location>
        <begin position="83"/>
        <end position="101"/>
    </location>
</feature>
<gene>
    <name evidence="8" type="ORF">ABID21_003106</name>
</gene>
<evidence type="ECO:0000313" key="8">
    <source>
        <dbReference type="EMBL" id="MET3586984.1"/>
    </source>
</evidence>
<evidence type="ECO:0000313" key="9">
    <source>
        <dbReference type="Proteomes" id="UP001549031"/>
    </source>
</evidence>
<feature type="transmembrane region" description="Helical" evidence="7">
    <location>
        <begin position="298"/>
        <end position="323"/>
    </location>
</feature>
<protein>
    <submittedName>
        <fullName evidence="8">Cytochrome d ubiquinol oxidase subunit II</fullName>
        <ecNumber evidence="8">1.10.3.-</ecNumber>
    </submittedName>
</protein>
<evidence type="ECO:0000256" key="3">
    <source>
        <dbReference type="ARBA" id="ARBA00022475"/>
    </source>
</evidence>
<dbReference type="EC" id="1.10.3.-" evidence="8"/>
<keyword evidence="9" id="KW-1185">Reference proteome</keyword>
<feature type="transmembrane region" description="Helical" evidence="7">
    <location>
        <begin position="6"/>
        <end position="37"/>
    </location>
</feature>
<dbReference type="NCBIfam" id="TIGR00203">
    <property type="entry name" value="cydB"/>
    <property type="match status" value="1"/>
</dbReference>
<keyword evidence="3" id="KW-1003">Cell membrane</keyword>
<evidence type="ECO:0000256" key="6">
    <source>
        <dbReference type="ARBA" id="ARBA00023136"/>
    </source>
</evidence>
<keyword evidence="6 7" id="KW-0472">Membrane</keyword>
<comment type="subcellular location">
    <subcellularLocation>
        <location evidence="1">Cell membrane</location>
        <topology evidence="1">Multi-pass membrane protein</topology>
    </subcellularLocation>
</comment>
<keyword evidence="8" id="KW-0560">Oxidoreductase</keyword>
<dbReference type="PANTHER" id="PTHR43141">
    <property type="entry name" value="CYTOCHROME BD2 SUBUNIT II"/>
    <property type="match status" value="1"/>
</dbReference>
<proteinExistence type="inferred from homology"/>
<dbReference type="Pfam" id="PF02322">
    <property type="entry name" value="Cyt_bd_oxida_II"/>
    <property type="match status" value="1"/>
</dbReference>
<feature type="transmembrane region" description="Helical" evidence="7">
    <location>
        <begin position="259"/>
        <end position="278"/>
    </location>
</feature>
<feature type="transmembrane region" description="Helical" evidence="7">
    <location>
        <begin position="157"/>
        <end position="180"/>
    </location>
</feature>
<evidence type="ECO:0000256" key="2">
    <source>
        <dbReference type="ARBA" id="ARBA00007543"/>
    </source>
</evidence>
<dbReference type="Proteomes" id="UP001549031">
    <property type="component" value="Unassembled WGS sequence"/>
</dbReference>
<dbReference type="EMBL" id="JBEPLJ010000011">
    <property type="protein sequence ID" value="MET3586984.1"/>
    <property type="molecule type" value="Genomic_DNA"/>
</dbReference>
<evidence type="ECO:0000256" key="4">
    <source>
        <dbReference type="ARBA" id="ARBA00022692"/>
    </source>
</evidence>
<evidence type="ECO:0000256" key="7">
    <source>
        <dbReference type="SAM" id="Phobius"/>
    </source>
</evidence>
<dbReference type="InterPro" id="IPR003317">
    <property type="entry name" value="Cyt-d_oxidase_su2"/>
</dbReference>
<feature type="transmembrane region" description="Helical" evidence="7">
    <location>
        <begin position="113"/>
        <end position="137"/>
    </location>
</feature>
<sequence length="334" mass="36413">MEIDLAFIWAAIIAFAVLAYVILDGFDLGVGILFPLFPDKRDKDVMMNSVAPVWDGNETWLVLGGGGLLAVFPLAYATILPALYAPIIAMLLGLIFRGVAFEYRWRSRRAEGLWNWAFTGGSAVAAFAQGVALGALVQGIPVENRAYAGGWWDWLTPFSVATGFAVLVGYALLGATWLVMKTTGDLAHRARHYAYLSGVATLLAMGSVSLWTPFLEPLYLERWFSWPTAAFSVIVPLLVAGCFLTLVHGLRTLHDTRPFIASLGLFVLGYAGIGISFYPYIVPTSVTIWDAAAPDESLAFLLVGAAVLVPLILAYTTYAYWVFRGKVDPEEGYH</sequence>
<dbReference type="RefSeq" id="WP_247244810.1">
    <property type="nucleotide sequence ID" value="NZ_JALJRA010000011.1"/>
</dbReference>
<name>A0ABV2H931_9HYPH</name>
<keyword evidence="5 7" id="KW-1133">Transmembrane helix</keyword>
<evidence type="ECO:0000256" key="1">
    <source>
        <dbReference type="ARBA" id="ARBA00004651"/>
    </source>
</evidence>
<comment type="similarity">
    <text evidence="2">Belongs to the cytochrome ubiquinol oxidase subunit 2 family.</text>
</comment>